<reference evidence="1 2" key="1">
    <citation type="journal article" date="2010" name="Nature">
        <title>Comparative genomics reveals mobile pathogenicity chromosomes in Fusarium.</title>
        <authorList>
            <person name="Ma L.J."/>
            <person name="van der Does H.C."/>
            <person name="Borkovich K.A."/>
            <person name="Coleman J.J."/>
            <person name="Daboussi M.J."/>
            <person name="Di Pietro A."/>
            <person name="Dufresne M."/>
            <person name="Freitag M."/>
            <person name="Grabherr M."/>
            <person name="Henrissat B."/>
            <person name="Houterman P.M."/>
            <person name="Kang S."/>
            <person name="Shim W.B."/>
            <person name="Woloshuk C."/>
            <person name="Xie X."/>
            <person name="Xu J.R."/>
            <person name="Antoniw J."/>
            <person name="Baker S.E."/>
            <person name="Bluhm B.H."/>
            <person name="Breakspear A."/>
            <person name="Brown D.W."/>
            <person name="Butchko R.A."/>
            <person name="Chapman S."/>
            <person name="Coulson R."/>
            <person name="Coutinho P.M."/>
            <person name="Danchin E.G."/>
            <person name="Diener A."/>
            <person name="Gale L.R."/>
            <person name="Gardiner D.M."/>
            <person name="Goff S."/>
            <person name="Hammond-Kosack K.E."/>
            <person name="Hilburn K."/>
            <person name="Hua-Van A."/>
            <person name="Jonkers W."/>
            <person name="Kazan K."/>
            <person name="Kodira C.D."/>
            <person name="Koehrsen M."/>
            <person name="Kumar L."/>
            <person name="Lee Y.H."/>
            <person name="Li L."/>
            <person name="Manners J.M."/>
            <person name="Miranda-Saavedra D."/>
            <person name="Mukherjee M."/>
            <person name="Park G."/>
            <person name="Park J."/>
            <person name="Park S.Y."/>
            <person name="Proctor R.H."/>
            <person name="Regev A."/>
            <person name="Ruiz-Roldan M.C."/>
            <person name="Sain D."/>
            <person name="Sakthikumar S."/>
            <person name="Sykes S."/>
            <person name="Schwartz D.C."/>
            <person name="Turgeon B.G."/>
            <person name="Wapinski I."/>
            <person name="Yoder O."/>
            <person name="Young S."/>
            <person name="Zeng Q."/>
            <person name="Zhou S."/>
            <person name="Galagan J."/>
            <person name="Cuomo C.A."/>
            <person name="Kistler H.C."/>
            <person name="Rep M."/>
        </authorList>
    </citation>
    <scope>NUCLEOTIDE SEQUENCE [LARGE SCALE GENOMIC DNA]</scope>
    <source>
        <strain evidence="2">M3125 / FGSC 7600</strain>
    </source>
</reference>
<organism evidence="1 2">
    <name type="scientific">Gibberella moniliformis (strain M3125 / FGSC 7600)</name>
    <name type="common">Maize ear and stalk rot fungus</name>
    <name type="synonym">Fusarium verticillioides</name>
    <dbReference type="NCBI Taxonomy" id="334819"/>
    <lineage>
        <taxon>Eukaryota</taxon>
        <taxon>Fungi</taxon>
        <taxon>Dikarya</taxon>
        <taxon>Ascomycota</taxon>
        <taxon>Pezizomycotina</taxon>
        <taxon>Sordariomycetes</taxon>
        <taxon>Hypocreomycetidae</taxon>
        <taxon>Hypocreales</taxon>
        <taxon>Nectriaceae</taxon>
        <taxon>Fusarium</taxon>
        <taxon>Fusarium fujikuroi species complex</taxon>
    </lineage>
</organism>
<dbReference type="GeneID" id="30061385"/>
<proteinExistence type="predicted"/>
<dbReference type="InterPro" id="IPR015928">
    <property type="entry name" value="Aconitase/3IPM_dehydase_swvl"/>
</dbReference>
<dbReference type="SUPFAM" id="SSF52016">
    <property type="entry name" value="LeuD/IlvD-like"/>
    <property type="match status" value="1"/>
</dbReference>
<dbReference type="HOGENOM" id="CLU_2941919_0_0_1"/>
<protein>
    <submittedName>
        <fullName evidence="1">Homoaconitate hydratase</fullName>
    </submittedName>
</protein>
<dbReference type="EMBL" id="DS022244">
    <property type="protein sequence ID" value="EWG41041.1"/>
    <property type="molecule type" value="Genomic_DNA"/>
</dbReference>
<dbReference type="KEGG" id="fvr:FVEG_03231"/>
<gene>
    <name evidence="1" type="ORF">FVEG_03231</name>
</gene>
<dbReference type="RefSeq" id="XP_018747232.1">
    <property type="nucleotide sequence ID" value="XM_018890840.1"/>
</dbReference>
<dbReference type="eggNOG" id="KOG0453">
    <property type="taxonomic scope" value="Eukaryota"/>
</dbReference>
<dbReference type="VEuPathDB" id="FungiDB:FVEG_03231"/>
<name>W7LR78_GIBM7</name>
<dbReference type="Gene3D" id="3.20.19.10">
    <property type="entry name" value="Aconitase, domain 4"/>
    <property type="match status" value="1"/>
</dbReference>
<dbReference type="STRING" id="334819.W7LR78"/>
<keyword evidence="2" id="KW-1185">Reference proteome</keyword>
<evidence type="ECO:0000313" key="2">
    <source>
        <dbReference type="Proteomes" id="UP000009096"/>
    </source>
</evidence>
<accession>W7LR78</accession>
<dbReference type="EMBL" id="CM000582">
    <property type="protein sequence ID" value="EWG41041.1"/>
    <property type="molecule type" value="Genomic_DNA"/>
</dbReference>
<sequence length="60" mass="6700">MDNQDTDQVYPGSMTYESNVSKELMENACMRSYDPDFQKVIRPNDILASGNGFGCGSSRE</sequence>
<dbReference type="AlphaFoldDB" id="W7LR78"/>
<evidence type="ECO:0000313" key="1">
    <source>
        <dbReference type="EMBL" id="EWG41041.1"/>
    </source>
</evidence>
<dbReference type="Proteomes" id="UP000009096">
    <property type="component" value="Chromosome 5"/>
</dbReference>